<organism evidence="4 5">
    <name type="scientific">Blumeria graminis f. sp. triticale</name>
    <dbReference type="NCBI Taxonomy" id="1689686"/>
    <lineage>
        <taxon>Eukaryota</taxon>
        <taxon>Fungi</taxon>
        <taxon>Dikarya</taxon>
        <taxon>Ascomycota</taxon>
        <taxon>Pezizomycotina</taxon>
        <taxon>Leotiomycetes</taxon>
        <taxon>Erysiphales</taxon>
        <taxon>Erysiphaceae</taxon>
        <taxon>Blumeria</taxon>
    </lineage>
</organism>
<dbReference type="GO" id="GO:0005737">
    <property type="term" value="C:cytoplasm"/>
    <property type="evidence" value="ECO:0007669"/>
    <property type="project" value="TreeGrafter"/>
</dbReference>
<dbReference type="InterPro" id="IPR004393">
    <property type="entry name" value="NadC"/>
</dbReference>
<protein>
    <recommendedName>
        <fullName evidence="1">Nicotinate-nucleotide pyrophosphorylase [carboxylating]</fullName>
        <ecNumber evidence="1">2.4.2.19</ecNumber>
    </recommendedName>
    <alternativeName>
        <fullName evidence="1">Quinolinate phosphoribosyltransferase [decarboxylating]</fullName>
    </alternativeName>
</protein>
<dbReference type="PIRSF" id="PIRSF006250">
    <property type="entry name" value="NadC_ModD"/>
    <property type="match status" value="1"/>
</dbReference>
<dbReference type="GO" id="GO:0009435">
    <property type="term" value="P:NAD+ biosynthetic process"/>
    <property type="evidence" value="ECO:0007669"/>
    <property type="project" value="InterPro"/>
</dbReference>
<evidence type="ECO:0000313" key="4">
    <source>
        <dbReference type="EMBL" id="CAD6502662.1"/>
    </source>
</evidence>
<evidence type="ECO:0000259" key="2">
    <source>
        <dbReference type="Pfam" id="PF01729"/>
    </source>
</evidence>
<keyword evidence="1" id="KW-0662">Pyridine nucleotide biosynthesis</keyword>
<keyword evidence="1" id="KW-0808">Transferase</keyword>
<dbReference type="PANTHER" id="PTHR32179">
    <property type="entry name" value="NICOTINATE-NUCLEOTIDE PYROPHOSPHORYLASE [CARBOXYLATING]"/>
    <property type="match status" value="1"/>
</dbReference>
<dbReference type="GO" id="GO:0004514">
    <property type="term" value="F:nicotinate-nucleotide diphosphorylase (carboxylating) activity"/>
    <property type="evidence" value="ECO:0007669"/>
    <property type="project" value="InterPro"/>
</dbReference>
<keyword evidence="1" id="KW-0328">Glycosyltransferase</keyword>
<evidence type="ECO:0000256" key="1">
    <source>
        <dbReference type="PIRNR" id="PIRNR006250"/>
    </source>
</evidence>
<gene>
    <name evidence="4" type="ORF">BGTH12_LOCUS4020</name>
</gene>
<reference evidence="4" key="1">
    <citation type="submission" date="2020-10" db="EMBL/GenBank/DDBJ databases">
        <authorList>
            <person name="Muller C M."/>
        </authorList>
    </citation>
    <scope>NUCLEOTIDE SEQUENCE</scope>
    <source>
        <strain evidence="4">THUN-12</strain>
    </source>
</reference>
<dbReference type="AlphaFoldDB" id="A0A9W4D2D4"/>
<dbReference type="Pfam" id="PF01729">
    <property type="entry name" value="QRPTase_C"/>
    <property type="match status" value="1"/>
</dbReference>
<dbReference type="PANTHER" id="PTHR32179:SF3">
    <property type="entry name" value="NICOTINATE-NUCLEOTIDE PYROPHOSPHORYLASE [CARBOXYLATING]"/>
    <property type="match status" value="1"/>
</dbReference>
<comment type="subunit">
    <text evidence="1">Hexamer formed by 3 homodimers.</text>
</comment>
<dbReference type="EMBL" id="CAJHIT010000006">
    <property type="protein sequence ID" value="CAD6502662.1"/>
    <property type="molecule type" value="Genomic_DNA"/>
</dbReference>
<feature type="domain" description="Quinolinate phosphoribosyl transferase N-terminal" evidence="3">
    <location>
        <begin position="48"/>
        <end position="125"/>
    </location>
</feature>
<dbReference type="InterPro" id="IPR022412">
    <property type="entry name" value="Quinolinate_PRibosylTrfase_N"/>
</dbReference>
<proteinExistence type="inferred from homology"/>
<comment type="caution">
    <text evidence="4">The sequence shown here is derived from an EMBL/GenBank/DDBJ whole genome shotgun (WGS) entry which is preliminary data.</text>
</comment>
<dbReference type="GO" id="GO:0034213">
    <property type="term" value="P:quinolinate catabolic process"/>
    <property type="evidence" value="ECO:0007669"/>
    <property type="project" value="TreeGrafter"/>
</dbReference>
<dbReference type="InterPro" id="IPR002638">
    <property type="entry name" value="Quinolinate_PRibosylTrfase_C"/>
</dbReference>
<accession>A0A9W4D2D4</accession>
<comment type="catalytic activity">
    <reaction evidence="1">
        <text>nicotinate beta-D-ribonucleotide + CO2 + diphosphate = quinolinate + 5-phospho-alpha-D-ribose 1-diphosphate + 2 H(+)</text>
        <dbReference type="Rhea" id="RHEA:12733"/>
        <dbReference type="ChEBI" id="CHEBI:15378"/>
        <dbReference type="ChEBI" id="CHEBI:16526"/>
        <dbReference type="ChEBI" id="CHEBI:29959"/>
        <dbReference type="ChEBI" id="CHEBI:33019"/>
        <dbReference type="ChEBI" id="CHEBI:57502"/>
        <dbReference type="ChEBI" id="CHEBI:58017"/>
        <dbReference type="EC" id="2.4.2.19"/>
    </reaction>
</comment>
<dbReference type="Pfam" id="PF02749">
    <property type="entry name" value="QRPTase_N"/>
    <property type="match status" value="1"/>
</dbReference>
<comment type="function">
    <text evidence="1">Involved in the catabolism of quinolinic acid (QA).</text>
</comment>
<feature type="domain" description="Quinolinate phosphoribosyl transferase C-terminal" evidence="2">
    <location>
        <begin position="127"/>
        <end position="300"/>
    </location>
</feature>
<dbReference type="EC" id="2.4.2.19" evidence="1"/>
<comment type="similarity">
    <text evidence="1">Belongs to the NadC/ModD family.</text>
</comment>
<dbReference type="Proteomes" id="UP000683417">
    <property type="component" value="Unassembled WGS sequence"/>
</dbReference>
<evidence type="ECO:0000259" key="3">
    <source>
        <dbReference type="Pfam" id="PF02749"/>
    </source>
</evidence>
<dbReference type="InterPro" id="IPR027277">
    <property type="entry name" value="NadC/ModD"/>
</dbReference>
<dbReference type="NCBIfam" id="TIGR00078">
    <property type="entry name" value="nadC"/>
    <property type="match status" value="1"/>
</dbReference>
<comment type="pathway">
    <text evidence="1">Cofactor biosynthesis; NAD(+) biosynthesis; nicotinate D-ribonucleotide from quinolinate: step 1/1.</text>
</comment>
<sequence length="303" mass="33599">MRVKDPRFVYKDRVRKFSHILPNTWKSQVAEWFAEDCESLDCAESLTGDEEKTATLYGKSPGILAGAPFFQEVFNYVGCKVEWLKEEGCGTHDNGVTIALATVTGPLRKILRGKRIALNVLSRCSSIATQTDKMISIARNAGFKGSLAGTRETTPGFRLVEKYGLIIGGADAHRFDLSNLTVVKPPENLDSWSVTCFMKRIRDVCGPNHNIAVEVSSEIAAHHAIDGGADIIVLNPQKIKNFKLVAWHLQDVRHNKFKFIVECTGNITPENITSFVSRDISILTTSSLHKGVPHVEFSLKLNE</sequence>
<evidence type="ECO:0000313" key="5">
    <source>
        <dbReference type="Proteomes" id="UP000683417"/>
    </source>
</evidence>
<name>A0A9W4D2D4_BLUGR</name>